<evidence type="ECO:0000256" key="3">
    <source>
        <dbReference type="PROSITE-ProRule" id="PRU00235"/>
    </source>
</evidence>
<dbReference type="GO" id="GO:0005085">
    <property type="term" value="F:guanyl-nucleotide exchange factor activity"/>
    <property type="evidence" value="ECO:0007669"/>
    <property type="project" value="TreeGrafter"/>
</dbReference>
<evidence type="ECO:0000313" key="7">
    <source>
        <dbReference type="Proteomes" id="UP000013827"/>
    </source>
</evidence>
<keyword evidence="2" id="KW-0677">Repeat</keyword>
<feature type="domain" description="RCC1-like" evidence="5">
    <location>
        <begin position="6"/>
        <end position="269"/>
    </location>
</feature>
<dbReference type="AlphaFoldDB" id="A0A0D3IMB3"/>
<protein>
    <recommendedName>
        <fullName evidence="5">RCC1-like domain-containing protein</fullName>
    </recommendedName>
</protein>
<dbReference type="PROSITE" id="PS00626">
    <property type="entry name" value="RCC1_2"/>
    <property type="match status" value="3"/>
</dbReference>
<dbReference type="PRINTS" id="PR00633">
    <property type="entry name" value="RCCNDNSATION"/>
</dbReference>
<dbReference type="EnsemblProtists" id="EOD12398">
    <property type="protein sequence ID" value="EOD12398"/>
    <property type="gene ID" value="EMIHUDRAFT_213635"/>
</dbReference>
<dbReference type="InterPro" id="IPR058923">
    <property type="entry name" value="RCC1-like_dom"/>
</dbReference>
<evidence type="ECO:0000256" key="2">
    <source>
        <dbReference type="ARBA" id="ARBA00022737"/>
    </source>
</evidence>
<dbReference type="SUPFAM" id="SSF50985">
    <property type="entry name" value="RCC1/BLIP-II"/>
    <property type="match status" value="1"/>
</dbReference>
<feature type="compositionally biased region" description="Polar residues" evidence="4">
    <location>
        <begin position="291"/>
        <end position="305"/>
    </location>
</feature>
<keyword evidence="7" id="KW-1185">Reference proteome</keyword>
<evidence type="ECO:0000256" key="1">
    <source>
        <dbReference type="ARBA" id="ARBA00022658"/>
    </source>
</evidence>
<feature type="repeat" description="RCC1" evidence="3">
    <location>
        <begin position="24"/>
        <end position="105"/>
    </location>
</feature>
<feature type="region of interest" description="Disordered" evidence="4">
    <location>
        <begin position="37"/>
        <end position="77"/>
    </location>
</feature>
<proteinExistence type="predicted"/>
<dbReference type="GeneID" id="17258468"/>
<dbReference type="STRING" id="2903.R1BQN1"/>
<dbReference type="InterPro" id="IPR000408">
    <property type="entry name" value="Reg_chr_condens"/>
</dbReference>
<accession>A0A0D3IMB3</accession>
<sequence length="305" mass="31694">MLLGVRVLAVQAGALHSLALSDHGAVFSWGLGAQGQLGHDEAGEPEPSKRRRKAPTGAVSRLPSPPSERPRKLTATPTAIQNLPERGRVTAIAAGGFHSLAMTDRGAVYSFGHGMHGQLGHGDTSDQPTPRLIDGLPERGRVVAVAAGAHHSLAVSDRGAIYSFGYGGHGQLGHGDRADQLLPQPVAALEAVRIKAAAGGADHSLALDNFGVLYSFGLDEPPPPRRAQPTPRIVEEVRGVRVADACDSFAAGSFARLAVASGGATFSWGTIKAPDDHDSYPAPVPPRATRSRSIGSRSSPAVLQR</sequence>
<name>A0A0D3IMB3_EMIH1</name>
<reference evidence="7" key="1">
    <citation type="journal article" date="2013" name="Nature">
        <title>Pan genome of the phytoplankton Emiliania underpins its global distribution.</title>
        <authorList>
            <person name="Read B.A."/>
            <person name="Kegel J."/>
            <person name="Klute M.J."/>
            <person name="Kuo A."/>
            <person name="Lefebvre S.C."/>
            <person name="Maumus F."/>
            <person name="Mayer C."/>
            <person name="Miller J."/>
            <person name="Monier A."/>
            <person name="Salamov A."/>
            <person name="Young J."/>
            <person name="Aguilar M."/>
            <person name="Claverie J.M."/>
            <person name="Frickenhaus S."/>
            <person name="Gonzalez K."/>
            <person name="Herman E.K."/>
            <person name="Lin Y.C."/>
            <person name="Napier J."/>
            <person name="Ogata H."/>
            <person name="Sarno A.F."/>
            <person name="Shmutz J."/>
            <person name="Schroeder D."/>
            <person name="de Vargas C."/>
            <person name="Verret F."/>
            <person name="von Dassow P."/>
            <person name="Valentin K."/>
            <person name="Van de Peer Y."/>
            <person name="Wheeler G."/>
            <person name="Dacks J.B."/>
            <person name="Delwiche C.F."/>
            <person name="Dyhrman S.T."/>
            <person name="Glockner G."/>
            <person name="John U."/>
            <person name="Richards T."/>
            <person name="Worden A.Z."/>
            <person name="Zhang X."/>
            <person name="Grigoriev I.V."/>
            <person name="Allen A.E."/>
            <person name="Bidle K."/>
            <person name="Borodovsky M."/>
            <person name="Bowler C."/>
            <person name="Brownlee C."/>
            <person name="Cock J.M."/>
            <person name="Elias M."/>
            <person name="Gladyshev V.N."/>
            <person name="Groth M."/>
            <person name="Guda C."/>
            <person name="Hadaegh A."/>
            <person name="Iglesias-Rodriguez M.D."/>
            <person name="Jenkins J."/>
            <person name="Jones B.M."/>
            <person name="Lawson T."/>
            <person name="Leese F."/>
            <person name="Lindquist E."/>
            <person name="Lobanov A."/>
            <person name="Lomsadze A."/>
            <person name="Malik S.B."/>
            <person name="Marsh M.E."/>
            <person name="Mackinder L."/>
            <person name="Mock T."/>
            <person name="Mueller-Roeber B."/>
            <person name="Pagarete A."/>
            <person name="Parker M."/>
            <person name="Probert I."/>
            <person name="Quesneville H."/>
            <person name="Raines C."/>
            <person name="Rensing S.A."/>
            <person name="Riano-Pachon D.M."/>
            <person name="Richier S."/>
            <person name="Rokitta S."/>
            <person name="Shiraiwa Y."/>
            <person name="Soanes D.M."/>
            <person name="van der Giezen M."/>
            <person name="Wahlund T.M."/>
            <person name="Williams B."/>
            <person name="Wilson W."/>
            <person name="Wolfe G."/>
            <person name="Wurch L.L."/>
        </authorList>
    </citation>
    <scope>NUCLEOTIDE SEQUENCE</scope>
</reference>
<dbReference type="GO" id="GO:0005737">
    <property type="term" value="C:cytoplasm"/>
    <property type="evidence" value="ECO:0007669"/>
    <property type="project" value="TreeGrafter"/>
</dbReference>
<evidence type="ECO:0000256" key="4">
    <source>
        <dbReference type="SAM" id="MobiDB-lite"/>
    </source>
</evidence>
<dbReference type="InterPro" id="IPR051553">
    <property type="entry name" value="Ran_GTPase-activating"/>
</dbReference>
<feature type="region of interest" description="Disordered" evidence="4">
    <location>
        <begin position="270"/>
        <end position="305"/>
    </location>
</feature>
<dbReference type="KEGG" id="ehx:EMIHUDRAFT_213635"/>
<dbReference type="PANTHER" id="PTHR45982">
    <property type="entry name" value="REGULATOR OF CHROMOSOME CONDENSATION"/>
    <property type="match status" value="1"/>
</dbReference>
<dbReference type="Proteomes" id="UP000013827">
    <property type="component" value="Unassembled WGS sequence"/>
</dbReference>
<dbReference type="PaxDb" id="2903-EOD12398"/>
<feature type="compositionally biased region" description="Basic and acidic residues" evidence="4">
    <location>
        <begin position="38"/>
        <end position="48"/>
    </location>
</feature>
<dbReference type="InterPro" id="IPR009091">
    <property type="entry name" value="RCC1/BLIP-II"/>
</dbReference>
<dbReference type="PROSITE" id="PS50012">
    <property type="entry name" value="RCC1_3"/>
    <property type="match status" value="3"/>
</dbReference>
<dbReference type="Gene3D" id="2.130.10.30">
    <property type="entry name" value="Regulator of chromosome condensation 1/beta-lactamase-inhibitor protein II"/>
    <property type="match status" value="1"/>
</dbReference>
<dbReference type="HOGENOM" id="CLU_005210_2_2_1"/>
<evidence type="ECO:0000313" key="6">
    <source>
        <dbReference type="EnsemblProtists" id="EOD12398"/>
    </source>
</evidence>
<dbReference type="Pfam" id="PF25390">
    <property type="entry name" value="WD40_RLD"/>
    <property type="match status" value="1"/>
</dbReference>
<feature type="repeat" description="RCC1" evidence="3">
    <location>
        <begin position="159"/>
        <end position="210"/>
    </location>
</feature>
<evidence type="ECO:0000259" key="5">
    <source>
        <dbReference type="Pfam" id="PF25390"/>
    </source>
</evidence>
<dbReference type="RefSeq" id="XP_005764827.1">
    <property type="nucleotide sequence ID" value="XM_005764770.1"/>
</dbReference>
<dbReference type="PANTHER" id="PTHR45982:SF1">
    <property type="entry name" value="REGULATOR OF CHROMOSOME CONDENSATION"/>
    <property type="match status" value="1"/>
</dbReference>
<dbReference type="eggNOG" id="KOG1426">
    <property type="taxonomic scope" value="Eukaryota"/>
</dbReference>
<reference evidence="6" key="2">
    <citation type="submission" date="2024-10" db="UniProtKB">
        <authorList>
            <consortium name="EnsemblProtists"/>
        </authorList>
    </citation>
    <scope>IDENTIFICATION</scope>
</reference>
<organism evidence="6 7">
    <name type="scientific">Emiliania huxleyi (strain CCMP1516)</name>
    <dbReference type="NCBI Taxonomy" id="280463"/>
    <lineage>
        <taxon>Eukaryota</taxon>
        <taxon>Haptista</taxon>
        <taxon>Haptophyta</taxon>
        <taxon>Prymnesiophyceae</taxon>
        <taxon>Isochrysidales</taxon>
        <taxon>Noelaerhabdaceae</taxon>
        <taxon>Emiliania</taxon>
    </lineage>
</organism>
<feature type="repeat" description="RCC1" evidence="3">
    <location>
        <begin position="106"/>
        <end position="158"/>
    </location>
</feature>
<keyword evidence="1" id="KW-0344">Guanine-nucleotide releasing factor</keyword>
<dbReference type="OMA" id="WRSERDC"/>